<dbReference type="InterPro" id="IPR016024">
    <property type="entry name" value="ARM-type_fold"/>
</dbReference>
<dbReference type="GO" id="GO:0045296">
    <property type="term" value="F:cadherin binding"/>
    <property type="evidence" value="ECO:0007669"/>
    <property type="project" value="InterPro"/>
</dbReference>
<dbReference type="EMBL" id="HG973380">
    <property type="protein sequence ID" value="CDO67919.1"/>
    <property type="molecule type" value="mRNA"/>
</dbReference>
<dbReference type="PRINTS" id="PR01869">
    <property type="entry name" value="BCATNINFAMLY"/>
</dbReference>
<dbReference type="InterPro" id="IPR013284">
    <property type="entry name" value="Beta-catenin"/>
</dbReference>
<dbReference type="GO" id="GO:0007155">
    <property type="term" value="P:cell adhesion"/>
    <property type="evidence" value="ECO:0007669"/>
    <property type="project" value="InterPro"/>
</dbReference>
<feature type="region of interest" description="Disordered" evidence="1">
    <location>
        <begin position="146"/>
        <end position="336"/>
    </location>
</feature>
<dbReference type="InterPro" id="IPR011989">
    <property type="entry name" value="ARM-like"/>
</dbReference>
<protein>
    <submittedName>
        <fullName evidence="2">Beta-catenin B SciBcatB</fullName>
    </submittedName>
</protein>
<gene>
    <name evidence="2" type="primary">BcatB</name>
</gene>
<evidence type="ECO:0000313" key="2">
    <source>
        <dbReference type="EMBL" id="CDO67919.1"/>
    </source>
</evidence>
<feature type="compositionally biased region" description="Low complexity" evidence="1">
    <location>
        <begin position="214"/>
        <end position="230"/>
    </location>
</feature>
<feature type="region of interest" description="Disordered" evidence="1">
    <location>
        <begin position="1"/>
        <end position="25"/>
    </location>
</feature>
<proteinExistence type="evidence at transcript level"/>
<dbReference type="Gene3D" id="1.25.10.10">
    <property type="entry name" value="Leucine-rich Repeat Variant"/>
    <property type="match status" value="1"/>
</dbReference>
<dbReference type="AlphaFoldDB" id="A0A077SQX3"/>
<organism evidence="2">
    <name type="scientific">Sycon ciliatum</name>
    <dbReference type="NCBI Taxonomy" id="27933"/>
    <lineage>
        <taxon>Eukaryota</taxon>
        <taxon>Metazoa</taxon>
        <taxon>Porifera</taxon>
        <taxon>Calcarea</taxon>
        <taxon>Calcaronea</taxon>
        <taxon>Leucosolenida</taxon>
        <taxon>Sycettidae</taxon>
        <taxon>Sycon</taxon>
    </lineage>
</organism>
<feature type="compositionally biased region" description="Gly residues" evidence="1">
    <location>
        <begin position="185"/>
        <end position="194"/>
    </location>
</feature>
<name>A0A077SQX3_9METZ</name>
<reference evidence="2" key="1">
    <citation type="journal article" date="2014" name="Nat. Commun.">
        <title>Developmental gene expression provides clues to relationships between sponge and eumetazoan body plans.</title>
        <authorList>
            <person name="Leininger S."/>
            <person name="Adamski M."/>
            <person name="Bergum B."/>
            <person name="Guder C."/>
            <person name="Liu J."/>
            <person name="Laplante M."/>
            <person name="Brate J."/>
            <person name="Hoffmann F."/>
            <person name="Fortunato S."/>
            <person name="Jordal S."/>
            <person name="Rapp H.T."/>
            <person name="Adamska M."/>
        </authorList>
    </citation>
    <scope>NUCLEOTIDE SEQUENCE</scope>
</reference>
<sequence length="951" mass="103079">MAFNPQGSMTPGGGQMQFTGQAQPEAENRIKQLLDQQSRIQLAMQQWPSGPMNDHYRRQQVQIEHDLDVLFSQMSQAPSGWTSTNYDSGTISAPELGEDMAMQGILEQPIAPGHVMSQHYPQGMVNGYPGGAGGAGSMHAEMLYRQSMQHQQQQQQQQYQLHHAQQSQQSQQQRMPSARHMDMGAVGGGAGGGPHTQQPGTGMHGSMAMDTPRQQQQQQHAAMMHPHAQAVGGFSRSSNPQQMQQQQQALHHSSWGPASDGMSQSQQLHQQQMLMQQQQQQQQQQHHASSVYRAASSPGQTTRAPPAVSPATGHIAKSHVSPQAGGSGGIASASSSPGLQLGQAIAALSRSAASTPSQETTLVDRLAAVEQRLSVTAKGLQSSSVKQLSSADATDLITKSMDDIVFALSKPENNAVLLPAANIVFHLSKADGARSVMGQSKTLMSAIIGALALTQTTEVVLKLSGAAHFLTQKYKAATTAYIHECGGTRVICSMLKFAIEGAIVYAVQILYILLTEVPASKKVVRECEAIQGLVYLLGRIRRDRLLALILDCLYHICMGDPDSKLMTMACNGPQEIVRVLQTNDYQKLVTTGMRVLKVLSICQHVKESIVKCGGMQVMAKHIHGEGKIKRNVLLTIRNLSDTAGKEPNMEPIIGSCLELLGDSDVTTVTCSVGILSNLTCNNPPNKNFLFMKSGIQSLLQLCSYCSPDNQKDIIERCLCTLRHMTNGFERAEHATQAFLVNDGHKLISRYMAPSSWYFTKHAAGLLDNIAAYHTNHAILCEDPDLLPRLAAVINMVKSSHDVKQDNISLREVHDMCMQCLKALVQNENNHQKLLSLDCMALLEEASHMDPHINAMENLTIGADPAPEPATQELNELFNLDGGADDYGDAASAVEPFGKKLTDEVGLALLSGNPAMAEDYLNLGGEDFDALHSGMANFTQSGGEQEKSSNRE</sequence>
<dbReference type="PANTHER" id="PTHR45976">
    <property type="entry name" value="ARMADILLO SEGMENT POLARITY PROTEIN"/>
    <property type="match status" value="1"/>
</dbReference>
<dbReference type="SUPFAM" id="SSF48371">
    <property type="entry name" value="ARM repeat"/>
    <property type="match status" value="1"/>
</dbReference>
<accession>A0A077SQX3</accession>
<feature type="compositionally biased region" description="Low complexity" evidence="1">
    <location>
        <begin position="146"/>
        <end position="173"/>
    </location>
</feature>
<evidence type="ECO:0000256" key="1">
    <source>
        <dbReference type="SAM" id="MobiDB-lite"/>
    </source>
</evidence>
<feature type="compositionally biased region" description="Low complexity" evidence="1">
    <location>
        <begin position="263"/>
        <end position="286"/>
    </location>
</feature>